<organism evidence="1 2">
    <name type="scientific">Glomus cerebriforme</name>
    <dbReference type="NCBI Taxonomy" id="658196"/>
    <lineage>
        <taxon>Eukaryota</taxon>
        <taxon>Fungi</taxon>
        <taxon>Fungi incertae sedis</taxon>
        <taxon>Mucoromycota</taxon>
        <taxon>Glomeromycotina</taxon>
        <taxon>Glomeromycetes</taxon>
        <taxon>Glomerales</taxon>
        <taxon>Glomeraceae</taxon>
        <taxon>Glomus</taxon>
    </lineage>
</organism>
<gene>
    <name evidence="1" type="ORF">C1645_876058</name>
</gene>
<evidence type="ECO:0008006" key="3">
    <source>
        <dbReference type="Google" id="ProtNLM"/>
    </source>
</evidence>
<accession>A0A397T2Y8</accession>
<evidence type="ECO:0000313" key="2">
    <source>
        <dbReference type="Proteomes" id="UP000265703"/>
    </source>
</evidence>
<comment type="caution">
    <text evidence="1">The sequence shown here is derived from an EMBL/GenBank/DDBJ whole genome shotgun (WGS) entry which is preliminary data.</text>
</comment>
<protein>
    <recommendedName>
        <fullName evidence="3">F-box domain-containing protein</fullName>
    </recommendedName>
</protein>
<reference evidence="1 2" key="1">
    <citation type="submission" date="2018-06" db="EMBL/GenBank/DDBJ databases">
        <title>Comparative genomics reveals the genomic features of Rhizophagus irregularis, R. cerebriforme, R. diaphanum and Gigaspora rosea, and their symbiotic lifestyle signature.</title>
        <authorList>
            <person name="Morin E."/>
            <person name="San Clemente H."/>
            <person name="Chen E.C.H."/>
            <person name="De La Providencia I."/>
            <person name="Hainaut M."/>
            <person name="Kuo A."/>
            <person name="Kohler A."/>
            <person name="Murat C."/>
            <person name="Tang N."/>
            <person name="Roy S."/>
            <person name="Loubradou J."/>
            <person name="Henrissat B."/>
            <person name="Grigoriev I.V."/>
            <person name="Corradi N."/>
            <person name="Roux C."/>
            <person name="Martin F.M."/>
        </authorList>
    </citation>
    <scope>NUCLEOTIDE SEQUENCE [LARGE SCALE GENOMIC DNA]</scope>
    <source>
        <strain evidence="1 2">DAOM 227022</strain>
    </source>
</reference>
<name>A0A397T2Y8_9GLOM</name>
<sequence>MSFQHPSDCLNEIFEYLEEDIFTLHSCLLVNRFWCEVSVSILWKNVWNVVSTTPYQNYIMGISDKATLLHTLTSCLPKESKDLLYDEKIISTPILKPPLFNYVSFCKVLSIDEIHHMSNKFFCNRRLISANNSDNLNLLLQEILKMFMSQTSLKELSLTYKYESSFSDKLLKNPNNITLAQFPGARNCLTNLSELTCSSNVDSEFFHQLSQICHNIQSLNIRFKYSFSSGINVLISSLNNLKYFSLTQIYNYMFSKLNVKEIESSLTKHSNTIIRLHLRDASPLLFITHFKNLQELVISFEYDTSCEDFKQIQFITFPHLKILKFVLRCPKVEIIIKFLKNNGQNLEEFYVYKCNNRLNYSIAEYCPNLKIYYAQFMENTLETLKLIFVSCQQLESIKIWTNDVLYGEGKEMLNIVANYSPKTFHELRLYESTISNLDFEDLESFFIKWKNRIPQKSLSFIIHDVNDNNLEVNDEFNRIIKRYKNLGVIKKFEIIPYQSDTFLHVPTSFTKSL</sequence>
<dbReference type="AlphaFoldDB" id="A0A397T2Y8"/>
<dbReference type="Proteomes" id="UP000265703">
    <property type="component" value="Unassembled WGS sequence"/>
</dbReference>
<evidence type="ECO:0000313" key="1">
    <source>
        <dbReference type="EMBL" id="RIA90467.1"/>
    </source>
</evidence>
<dbReference type="InterPro" id="IPR032675">
    <property type="entry name" value="LRR_dom_sf"/>
</dbReference>
<dbReference type="Gene3D" id="3.80.10.10">
    <property type="entry name" value="Ribonuclease Inhibitor"/>
    <property type="match status" value="2"/>
</dbReference>
<dbReference type="SUPFAM" id="SSF52047">
    <property type="entry name" value="RNI-like"/>
    <property type="match status" value="1"/>
</dbReference>
<dbReference type="EMBL" id="QKYT01000180">
    <property type="protein sequence ID" value="RIA90467.1"/>
    <property type="molecule type" value="Genomic_DNA"/>
</dbReference>
<keyword evidence="2" id="KW-1185">Reference proteome</keyword>
<proteinExistence type="predicted"/>
<dbReference type="OrthoDB" id="550575at2759"/>